<accession>A0ABW3UKI0</accession>
<dbReference type="EMBL" id="JBHTLU010000013">
    <property type="protein sequence ID" value="MFD1220787.1"/>
    <property type="molecule type" value="Genomic_DNA"/>
</dbReference>
<sequence>MQLTREDWVQAGVRTLAEAGVHAVRVEALARVLLISKGSFYHHFRDRQELLDSIMDHWEENATQRIIRSSEQDQITLEQLLHISMDSDKRLEKAIYAWAKDDPALAARLAGIEEQRIRYVAILYQRKGLQASEAIERARLTYMAYVGWMVRFESNIDWDAKGLLLILSKI</sequence>
<keyword evidence="1 2" id="KW-0238">DNA-binding</keyword>
<feature type="DNA-binding region" description="H-T-H motif" evidence="2">
    <location>
        <begin position="25"/>
        <end position="44"/>
    </location>
</feature>
<organism evidence="4 5">
    <name type="scientific">Paenibacillus vulneris</name>
    <dbReference type="NCBI Taxonomy" id="1133364"/>
    <lineage>
        <taxon>Bacteria</taxon>
        <taxon>Bacillati</taxon>
        <taxon>Bacillota</taxon>
        <taxon>Bacilli</taxon>
        <taxon>Bacillales</taxon>
        <taxon>Paenibacillaceae</taxon>
        <taxon>Paenibacillus</taxon>
    </lineage>
</organism>
<keyword evidence="5" id="KW-1185">Reference proteome</keyword>
<proteinExistence type="predicted"/>
<evidence type="ECO:0000259" key="3">
    <source>
        <dbReference type="PROSITE" id="PS50977"/>
    </source>
</evidence>
<dbReference type="InterPro" id="IPR009057">
    <property type="entry name" value="Homeodomain-like_sf"/>
</dbReference>
<dbReference type="PROSITE" id="PS50977">
    <property type="entry name" value="HTH_TETR_2"/>
    <property type="match status" value="1"/>
</dbReference>
<feature type="domain" description="HTH tetR-type" evidence="3">
    <location>
        <begin position="2"/>
        <end position="62"/>
    </location>
</feature>
<evidence type="ECO:0000313" key="5">
    <source>
        <dbReference type="Proteomes" id="UP001597180"/>
    </source>
</evidence>
<evidence type="ECO:0000256" key="2">
    <source>
        <dbReference type="PROSITE-ProRule" id="PRU00335"/>
    </source>
</evidence>
<evidence type="ECO:0000313" key="4">
    <source>
        <dbReference type="EMBL" id="MFD1220787.1"/>
    </source>
</evidence>
<evidence type="ECO:0000256" key="1">
    <source>
        <dbReference type="ARBA" id="ARBA00023125"/>
    </source>
</evidence>
<name>A0ABW3UKI0_9BACL</name>
<protein>
    <submittedName>
        <fullName evidence="4">TetR/AcrR family transcriptional regulator</fullName>
    </submittedName>
</protein>
<dbReference type="InterPro" id="IPR001647">
    <property type="entry name" value="HTH_TetR"/>
</dbReference>
<gene>
    <name evidence="4" type="ORF">ACFQ4B_11690</name>
</gene>
<dbReference type="Gene3D" id="1.10.357.10">
    <property type="entry name" value="Tetracycline Repressor, domain 2"/>
    <property type="match status" value="1"/>
</dbReference>
<dbReference type="Proteomes" id="UP001597180">
    <property type="component" value="Unassembled WGS sequence"/>
</dbReference>
<dbReference type="RefSeq" id="WP_345587343.1">
    <property type="nucleotide sequence ID" value="NZ_BAABJG010000006.1"/>
</dbReference>
<comment type="caution">
    <text evidence="4">The sequence shown here is derived from an EMBL/GenBank/DDBJ whole genome shotgun (WGS) entry which is preliminary data.</text>
</comment>
<dbReference type="SUPFAM" id="SSF46689">
    <property type="entry name" value="Homeodomain-like"/>
    <property type="match status" value="1"/>
</dbReference>
<dbReference type="Pfam" id="PF00440">
    <property type="entry name" value="TetR_N"/>
    <property type="match status" value="1"/>
</dbReference>
<reference evidence="5" key="1">
    <citation type="journal article" date="2019" name="Int. J. Syst. Evol. Microbiol.">
        <title>The Global Catalogue of Microorganisms (GCM) 10K type strain sequencing project: providing services to taxonomists for standard genome sequencing and annotation.</title>
        <authorList>
            <consortium name="The Broad Institute Genomics Platform"/>
            <consortium name="The Broad Institute Genome Sequencing Center for Infectious Disease"/>
            <person name="Wu L."/>
            <person name="Ma J."/>
        </authorList>
    </citation>
    <scope>NUCLEOTIDE SEQUENCE [LARGE SCALE GENOMIC DNA]</scope>
    <source>
        <strain evidence="5">CCUG 53270</strain>
    </source>
</reference>